<name>A0A8J8SHM1_9FIRM</name>
<evidence type="ECO:0008006" key="5">
    <source>
        <dbReference type="Google" id="ProtNLM"/>
    </source>
</evidence>
<dbReference type="InterPro" id="IPR012341">
    <property type="entry name" value="6hp_glycosidase-like_sf"/>
</dbReference>
<gene>
    <name evidence="3" type="ORF">HZI73_17575</name>
</gene>
<proteinExistence type="predicted"/>
<sequence>MKNMISKLQGIDFKQSDIVRKDMHFEYRSRPCHYMEDVDQWATRYGGAYYNYLYLIENGEEVTPPLGMRSSVPLGGFGAGTVELRADGSLRDWNIFNNGPASGLKKIVDEAMFYVWIKREGKEPLLKTLRTHPPAFAPAIDQITYSGAYPIARLVCTDDALPMTISLYAYSECNLYNEQASATPAVTFSFILENKVEEDLEMSLMFVLPNVIEGTYCIDENMLKLYKEGTKQDSGDMALIVEGEGLSITGVQAESLYGIQRHYGAYGEFPDYMRKPQKENPIDGAVGRMYYKPRMKNYGCLSAKAVLKPHETKQVNVVLAWYFPHRFHAGENLGNYYADLYKDARDVGEKVLKRLPETLEAIEVWHRICYDNTLPVWLQEAMVNSLATIAKTGMWFGDGRWRQWESFSCPGVDPIHIQFYRVMPYAWFFNGLRRSQLLGFAACQQEDGYIQENLGRGTDRLDQPIGRMMGDGCTTFILQVYQDYLWTGDRDYFHAMWPAAKKAVQWQINRAKAYGLPHHLNNTYDWWTFEEKDMVSYNAFLHLASLLAGEKMAKLMDDSAFASVCRQAFIHGQQVINDTLWNGSYYLAWKNIKDKQHPDTLLSDTLYGQLWAEILGLGLTVDADKLTQHLASEQAINNSPYGLKVMHEEGRERDALNGMLYSPDQEIPRDELVWEAGSLDWCALNIYRGGDLDESLKEAEKIYTKWQNGLQDQWDIRDLTTAWNGEPYCNSHYARQLILWAIPLALSGQQYTAIEGKLSFNPRVTEAAKLPFMTPQACGTLEITQDNNFALRIVSGCLHVKALYIGKQLVGENMVLKKDEVFRGTF</sequence>
<feature type="domain" description="Glycosyl-hydrolase family 116 catalytic region" evidence="1">
    <location>
        <begin position="471"/>
        <end position="742"/>
    </location>
</feature>
<dbReference type="RefSeq" id="WP_212694685.1">
    <property type="nucleotide sequence ID" value="NZ_CP058649.1"/>
</dbReference>
<reference evidence="3" key="1">
    <citation type="submission" date="2020-07" db="EMBL/GenBank/DDBJ databases">
        <title>Vallitalea pronyensis genome.</title>
        <authorList>
            <person name="Postec A."/>
        </authorList>
    </citation>
    <scope>NUCLEOTIDE SEQUENCE</scope>
    <source>
        <strain evidence="3">FatNI3</strain>
    </source>
</reference>
<feature type="domain" description="Glycosyl-hydrolase family 116 N-terminal" evidence="2">
    <location>
        <begin position="72"/>
        <end position="355"/>
    </location>
</feature>
<dbReference type="Pfam" id="PF12215">
    <property type="entry name" value="Glyco_hydr_116N"/>
    <property type="match status" value="1"/>
</dbReference>
<dbReference type="GO" id="GO:0008422">
    <property type="term" value="F:beta-glucosidase activity"/>
    <property type="evidence" value="ECO:0007669"/>
    <property type="project" value="TreeGrafter"/>
</dbReference>
<protein>
    <recommendedName>
        <fullName evidence="5">Glycosyl-hydrolase family 116 catalytic region domain-containing protein</fullName>
    </recommendedName>
</protein>
<dbReference type="InterPro" id="IPR008928">
    <property type="entry name" value="6-hairpin_glycosidase_sf"/>
</dbReference>
<dbReference type="PANTHER" id="PTHR12654">
    <property type="entry name" value="BILE ACID BETA-GLUCOSIDASE-RELATED"/>
    <property type="match status" value="1"/>
</dbReference>
<evidence type="ECO:0000313" key="3">
    <source>
        <dbReference type="EMBL" id="QUI23995.1"/>
    </source>
</evidence>
<dbReference type="InterPro" id="IPR006775">
    <property type="entry name" value="GH116_catalytic"/>
</dbReference>
<dbReference type="KEGG" id="vpy:HZI73_17575"/>
<dbReference type="Pfam" id="PF04685">
    <property type="entry name" value="DUF608"/>
    <property type="match status" value="1"/>
</dbReference>
<dbReference type="AlphaFoldDB" id="A0A8J8SHM1"/>
<keyword evidence="4" id="KW-1185">Reference proteome</keyword>
<evidence type="ECO:0000259" key="2">
    <source>
        <dbReference type="Pfam" id="PF12215"/>
    </source>
</evidence>
<accession>A0A8J8SHM1</accession>
<dbReference type="InterPro" id="IPR024462">
    <property type="entry name" value="GH116_N"/>
</dbReference>
<dbReference type="Proteomes" id="UP000683246">
    <property type="component" value="Chromosome"/>
</dbReference>
<dbReference type="GO" id="GO:0005975">
    <property type="term" value="P:carbohydrate metabolic process"/>
    <property type="evidence" value="ECO:0007669"/>
    <property type="project" value="InterPro"/>
</dbReference>
<dbReference type="PANTHER" id="PTHR12654:SF0">
    <property type="entry name" value="NON-LYSOSOMAL GLUCOSYLCERAMIDASE"/>
    <property type="match status" value="1"/>
</dbReference>
<dbReference type="SUPFAM" id="SSF48208">
    <property type="entry name" value="Six-hairpin glycosidases"/>
    <property type="match status" value="1"/>
</dbReference>
<evidence type="ECO:0000313" key="4">
    <source>
        <dbReference type="Proteomes" id="UP000683246"/>
    </source>
</evidence>
<dbReference type="InterPro" id="IPR052566">
    <property type="entry name" value="Non-lysos_glucosylceramidase"/>
</dbReference>
<dbReference type="EMBL" id="CP058649">
    <property type="protein sequence ID" value="QUI23995.1"/>
    <property type="molecule type" value="Genomic_DNA"/>
</dbReference>
<organism evidence="3 4">
    <name type="scientific">Vallitalea pronyensis</name>
    <dbReference type="NCBI Taxonomy" id="1348613"/>
    <lineage>
        <taxon>Bacteria</taxon>
        <taxon>Bacillati</taxon>
        <taxon>Bacillota</taxon>
        <taxon>Clostridia</taxon>
        <taxon>Lachnospirales</taxon>
        <taxon>Vallitaleaceae</taxon>
        <taxon>Vallitalea</taxon>
    </lineage>
</organism>
<evidence type="ECO:0000259" key="1">
    <source>
        <dbReference type="Pfam" id="PF04685"/>
    </source>
</evidence>
<dbReference type="Gene3D" id="1.50.10.10">
    <property type="match status" value="1"/>
</dbReference>